<proteinExistence type="predicted"/>
<gene>
    <name evidence="1" type="ORF">EQU24_05725</name>
</gene>
<accession>A0A4P9UNL1</accession>
<dbReference type="Proteomes" id="UP000305881">
    <property type="component" value="Chromosome"/>
</dbReference>
<keyword evidence="2" id="KW-1185">Reference proteome</keyword>
<reference evidence="2" key="1">
    <citation type="journal article" date="2019" name="J. Bacteriol.">
        <title>A Mutagenic Screen Identifies a TonB-Dependent Receptor Required for the Lanthanide Metal Switch in the Type I Methanotroph 'Methylotuvimicrobium buryatense' 5GB1C.</title>
        <authorList>
            <person name="Groom J.D."/>
            <person name="Ford S.M."/>
            <person name="Pesesky M.W."/>
            <person name="Lidstrom M.E."/>
        </authorList>
    </citation>
    <scope>NUCLEOTIDE SEQUENCE [LARGE SCALE GENOMIC DNA]</scope>
    <source>
        <strain evidence="2">5GB1C</strain>
    </source>
</reference>
<organism evidence="1 2">
    <name type="scientific">Methylotuvimicrobium buryatense</name>
    <name type="common">Methylomicrobium buryatense</name>
    <dbReference type="NCBI Taxonomy" id="95641"/>
    <lineage>
        <taxon>Bacteria</taxon>
        <taxon>Pseudomonadati</taxon>
        <taxon>Pseudomonadota</taxon>
        <taxon>Gammaproteobacteria</taxon>
        <taxon>Methylococcales</taxon>
        <taxon>Methylococcaceae</taxon>
        <taxon>Methylotuvimicrobium</taxon>
    </lineage>
</organism>
<dbReference type="AlphaFoldDB" id="A0A4P9UNL1"/>
<name>A0A4P9UNL1_METBY</name>
<evidence type="ECO:0000313" key="1">
    <source>
        <dbReference type="EMBL" id="QCW81801.1"/>
    </source>
</evidence>
<dbReference type="EMBL" id="CP035467">
    <property type="protein sequence ID" value="QCW81801.1"/>
    <property type="molecule type" value="Genomic_DNA"/>
</dbReference>
<sequence length="66" mass="6983">MDVISAENAGAFFCPASPKAPTVGALLHAILGVRDAVKPPMDGFTAVLDRHVPYLLFLDGFSIKRG</sequence>
<dbReference type="KEGG" id="mbur:EQU24_05725"/>
<evidence type="ECO:0000313" key="2">
    <source>
        <dbReference type="Proteomes" id="UP000305881"/>
    </source>
</evidence>
<protein>
    <submittedName>
        <fullName evidence="1">Uncharacterized protein</fullName>
    </submittedName>
</protein>